<evidence type="ECO:0000313" key="3">
    <source>
        <dbReference type="Proteomes" id="UP000613160"/>
    </source>
</evidence>
<dbReference type="Pfam" id="PF13489">
    <property type="entry name" value="Methyltransf_23"/>
    <property type="match status" value="1"/>
</dbReference>
<dbReference type="Proteomes" id="UP000613160">
    <property type="component" value="Unassembled WGS sequence"/>
</dbReference>
<comment type="caution">
    <text evidence="2">The sequence shown here is derived from an EMBL/GenBank/DDBJ whole genome shotgun (WGS) entry which is preliminary data.</text>
</comment>
<dbReference type="InterPro" id="IPR019734">
    <property type="entry name" value="TPR_rpt"/>
</dbReference>
<dbReference type="GO" id="GO:0008168">
    <property type="term" value="F:methyltransferase activity"/>
    <property type="evidence" value="ECO:0007669"/>
    <property type="project" value="UniProtKB-KW"/>
</dbReference>
<accession>A0A916XTT5</accession>
<dbReference type="PANTHER" id="PTHR43861">
    <property type="entry name" value="TRANS-ACONITATE 2-METHYLTRANSFERASE-RELATED"/>
    <property type="match status" value="1"/>
</dbReference>
<dbReference type="Gene3D" id="1.25.40.10">
    <property type="entry name" value="Tetratricopeptide repeat domain"/>
    <property type="match status" value="1"/>
</dbReference>
<dbReference type="PANTHER" id="PTHR43861:SF1">
    <property type="entry name" value="TRANS-ACONITATE 2-METHYLTRANSFERASE"/>
    <property type="match status" value="1"/>
</dbReference>
<keyword evidence="2" id="KW-0808">Transferase</keyword>
<evidence type="ECO:0000313" key="2">
    <source>
        <dbReference type="EMBL" id="GGD09311.1"/>
    </source>
</evidence>
<sequence>MTLSSSGEALADRRADYALQLSGAGDFGAAADLMRQALDLAPLWVAGWVAVGGYLEKAGAVEAAILAYGKALTIDPGDREGAGLKLAALGAAPMPQTMPAAFVRGLFDQYAERFETALVDRLGYRVPEQLFAALQTVAGPGRRFARALDLGCGTGLMGEQLRPVADVLNGVDLSPGMLHKARRKKIYDSLAEADITALAPAPQAFDLVTAADVLNYVGDLRAILLSVATMLAPGGLFALSLEAHDGDEPYLLLPSLRFAHRLDAACRLGTEAGFTLGHQSRVMLRRDRGIPLDGFLLVFERGALGAV</sequence>
<dbReference type="Gene3D" id="3.40.50.150">
    <property type="entry name" value="Vaccinia Virus protein VP39"/>
    <property type="match status" value="1"/>
</dbReference>
<organism evidence="2 3">
    <name type="scientific">Aureimonas glaciei</name>
    <dbReference type="NCBI Taxonomy" id="1776957"/>
    <lineage>
        <taxon>Bacteria</taxon>
        <taxon>Pseudomonadati</taxon>
        <taxon>Pseudomonadota</taxon>
        <taxon>Alphaproteobacteria</taxon>
        <taxon>Hyphomicrobiales</taxon>
        <taxon>Aurantimonadaceae</taxon>
        <taxon>Aureimonas</taxon>
    </lineage>
</organism>
<dbReference type="AlphaFoldDB" id="A0A916XTT5"/>
<dbReference type="PROSITE" id="PS50005">
    <property type="entry name" value="TPR"/>
    <property type="match status" value="1"/>
</dbReference>
<dbReference type="InterPro" id="IPR029063">
    <property type="entry name" value="SAM-dependent_MTases_sf"/>
</dbReference>
<dbReference type="EMBL" id="BMJJ01000002">
    <property type="protein sequence ID" value="GGD09311.1"/>
    <property type="molecule type" value="Genomic_DNA"/>
</dbReference>
<name>A0A916XTT5_9HYPH</name>
<keyword evidence="1" id="KW-0802">TPR repeat</keyword>
<protein>
    <submittedName>
        <fullName evidence="2">Methyltransferase</fullName>
    </submittedName>
</protein>
<dbReference type="SUPFAM" id="SSF48452">
    <property type="entry name" value="TPR-like"/>
    <property type="match status" value="1"/>
</dbReference>
<keyword evidence="2" id="KW-0489">Methyltransferase</keyword>
<dbReference type="SUPFAM" id="SSF53335">
    <property type="entry name" value="S-adenosyl-L-methionine-dependent methyltransferases"/>
    <property type="match status" value="1"/>
</dbReference>
<evidence type="ECO:0000256" key="1">
    <source>
        <dbReference type="PROSITE-ProRule" id="PRU00339"/>
    </source>
</evidence>
<gene>
    <name evidence="2" type="ORF">GCM10011335_10240</name>
</gene>
<dbReference type="InterPro" id="IPR011990">
    <property type="entry name" value="TPR-like_helical_dom_sf"/>
</dbReference>
<keyword evidence="3" id="KW-1185">Reference proteome</keyword>
<dbReference type="CDD" id="cd02440">
    <property type="entry name" value="AdoMet_MTases"/>
    <property type="match status" value="1"/>
</dbReference>
<dbReference type="GO" id="GO:0032259">
    <property type="term" value="P:methylation"/>
    <property type="evidence" value="ECO:0007669"/>
    <property type="project" value="UniProtKB-KW"/>
</dbReference>
<feature type="repeat" description="TPR" evidence="1">
    <location>
        <begin position="45"/>
        <end position="78"/>
    </location>
</feature>
<reference evidence="2" key="1">
    <citation type="journal article" date="2014" name="Int. J. Syst. Evol. Microbiol.">
        <title>Complete genome sequence of Corynebacterium casei LMG S-19264T (=DSM 44701T), isolated from a smear-ripened cheese.</title>
        <authorList>
            <consortium name="US DOE Joint Genome Institute (JGI-PGF)"/>
            <person name="Walter F."/>
            <person name="Albersmeier A."/>
            <person name="Kalinowski J."/>
            <person name="Ruckert C."/>
        </authorList>
    </citation>
    <scope>NUCLEOTIDE SEQUENCE</scope>
    <source>
        <strain evidence="2">CGMCC 1.15493</strain>
    </source>
</reference>
<reference evidence="2" key="2">
    <citation type="submission" date="2020-09" db="EMBL/GenBank/DDBJ databases">
        <authorList>
            <person name="Sun Q."/>
            <person name="Zhou Y."/>
        </authorList>
    </citation>
    <scope>NUCLEOTIDE SEQUENCE</scope>
    <source>
        <strain evidence="2">CGMCC 1.15493</strain>
    </source>
</reference>
<dbReference type="RefSeq" id="WP_188849498.1">
    <property type="nucleotide sequence ID" value="NZ_BMJJ01000002.1"/>
</dbReference>
<proteinExistence type="predicted"/>